<dbReference type="EnsemblPlants" id="QL06p023469:mrna">
    <property type="protein sequence ID" value="QL06p023469:mrna"/>
    <property type="gene ID" value="QL06p023469"/>
</dbReference>
<accession>A0A7N2LZG2</accession>
<evidence type="ECO:0000256" key="1">
    <source>
        <dbReference type="SAM" id="Coils"/>
    </source>
</evidence>
<dbReference type="AlphaFoldDB" id="A0A7N2LZG2"/>
<dbReference type="InParanoid" id="A0A7N2LZG2"/>
<evidence type="ECO:0000313" key="3">
    <source>
        <dbReference type="Proteomes" id="UP000594261"/>
    </source>
</evidence>
<dbReference type="PANTHER" id="PTHR33116:SF78">
    <property type="entry name" value="OS12G0587133 PROTEIN"/>
    <property type="match status" value="1"/>
</dbReference>
<proteinExistence type="predicted"/>
<evidence type="ECO:0000313" key="2">
    <source>
        <dbReference type="EnsemblPlants" id="QL06p023469:mrna"/>
    </source>
</evidence>
<keyword evidence="3" id="KW-1185">Reference proteome</keyword>
<dbReference type="PANTHER" id="PTHR33116">
    <property type="entry name" value="REVERSE TRANSCRIPTASE ZINC-BINDING DOMAIN-CONTAINING PROTEIN-RELATED-RELATED"/>
    <property type="match status" value="1"/>
</dbReference>
<feature type="coiled-coil region" evidence="1">
    <location>
        <begin position="16"/>
        <end position="43"/>
    </location>
</feature>
<organism evidence="2 3">
    <name type="scientific">Quercus lobata</name>
    <name type="common">Valley oak</name>
    <dbReference type="NCBI Taxonomy" id="97700"/>
    <lineage>
        <taxon>Eukaryota</taxon>
        <taxon>Viridiplantae</taxon>
        <taxon>Streptophyta</taxon>
        <taxon>Embryophyta</taxon>
        <taxon>Tracheophyta</taxon>
        <taxon>Spermatophyta</taxon>
        <taxon>Magnoliopsida</taxon>
        <taxon>eudicotyledons</taxon>
        <taxon>Gunneridae</taxon>
        <taxon>Pentapetalae</taxon>
        <taxon>rosids</taxon>
        <taxon>fabids</taxon>
        <taxon>Fagales</taxon>
        <taxon>Fagaceae</taxon>
        <taxon>Quercus</taxon>
    </lineage>
</organism>
<protein>
    <recommendedName>
        <fullName evidence="4">Reverse transcriptase domain-containing protein</fullName>
    </recommendedName>
</protein>
<dbReference type="Proteomes" id="UP000594261">
    <property type="component" value="Chromosome 6"/>
</dbReference>
<reference evidence="2 3" key="1">
    <citation type="journal article" date="2016" name="G3 (Bethesda)">
        <title>First Draft Assembly and Annotation of the Genome of a California Endemic Oak Quercus lobata Nee (Fagaceae).</title>
        <authorList>
            <person name="Sork V.L."/>
            <person name="Fitz-Gibbon S.T."/>
            <person name="Puiu D."/>
            <person name="Crepeau M."/>
            <person name="Gugger P.F."/>
            <person name="Sherman R."/>
            <person name="Stevens K."/>
            <person name="Langley C.H."/>
            <person name="Pellegrini M."/>
            <person name="Salzberg S.L."/>
        </authorList>
    </citation>
    <scope>NUCLEOTIDE SEQUENCE [LARGE SCALE GENOMIC DNA]</scope>
    <source>
        <strain evidence="2 3">cv. SW786</strain>
    </source>
</reference>
<dbReference type="EMBL" id="LRBV02000006">
    <property type="status" value="NOT_ANNOTATED_CDS"/>
    <property type="molecule type" value="Genomic_DNA"/>
</dbReference>
<dbReference type="Gramene" id="QL06p023469:mrna">
    <property type="protein sequence ID" value="QL06p023469:mrna"/>
    <property type="gene ID" value="QL06p023469"/>
</dbReference>
<sequence length="539" mass="61264">MVNKVSKDVKAILEKVKVLAESKKAMKEELSRVQEALESMTEKEFQLLGAMKAGVKMTKEELEKNKLVGTNPGLLDDATCISINKPILHKCANENVSLGSQFTNLEVEHIDTLALLLMVSIGKPKLMLQEVLLATLMEANTYSQAFLSANGVQRARYVHVLGDSSEKCKGSNASIVFSYNGKYLANTGSLGSLRLEHMEEFQELSSKTMIFTILPTQAKQSQNALKYWFSGWFPLMKVSFHNNTLWARCFEGEGSVRNPKLYQMPCFFENSHGLRQGDLLSPLLFLLIMEALSQILKKTEECSLLRGFHMGLVNSIRVHISHLLFAEDIIFFCDASREQLLSIRLALTWVGSLPMKYLGMPLGTLHKIASIWNPILEKMEKKILGWKCLYLSKGGRLTLLKSTLLSLPTYYLSLFTILVAVVDRSERIQRNFLWESLEECFKYPLVALEKEGGNDRIWNLRFYWDFHVSELEATFSFHDFIQSRIPRDVGCYVARVRFGTRVRVRDLAIFEKGAALWQIDVVCAAVMRNLWIISSSIVL</sequence>
<reference evidence="2" key="2">
    <citation type="submission" date="2021-01" db="UniProtKB">
        <authorList>
            <consortium name="EnsemblPlants"/>
        </authorList>
    </citation>
    <scope>IDENTIFICATION</scope>
</reference>
<keyword evidence="1" id="KW-0175">Coiled coil</keyword>
<evidence type="ECO:0008006" key="4">
    <source>
        <dbReference type="Google" id="ProtNLM"/>
    </source>
</evidence>
<name>A0A7N2LZG2_QUELO</name>